<evidence type="ECO:0000256" key="7">
    <source>
        <dbReference type="ARBA" id="ARBA00024086"/>
    </source>
</evidence>
<dbReference type="GO" id="GO:0016887">
    <property type="term" value="F:ATP hydrolysis activity"/>
    <property type="evidence" value="ECO:0007669"/>
    <property type="project" value="InterPro"/>
</dbReference>
<evidence type="ECO:0000256" key="4">
    <source>
        <dbReference type="ARBA" id="ARBA00022741"/>
    </source>
</evidence>
<evidence type="ECO:0000256" key="9">
    <source>
        <dbReference type="RuleBase" id="RU004187"/>
    </source>
</evidence>
<dbReference type="EMBL" id="JAPDFW010000135">
    <property type="protein sequence ID" value="KAJ5067048.1"/>
    <property type="molecule type" value="Genomic_DNA"/>
</dbReference>
<comment type="similarity">
    <text evidence="2 9">Belongs to the TCP-1 chaperonin family.</text>
</comment>
<dbReference type="Gene3D" id="3.30.260.10">
    <property type="entry name" value="TCP-1-like chaperonin intermediate domain"/>
    <property type="match status" value="1"/>
</dbReference>
<dbReference type="NCBIfam" id="TIGR02343">
    <property type="entry name" value="chap_CCT_epsi"/>
    <property type="match status" value="1"/>
</dbReference>
<keyword evidence="3" id="KW-0963">Cytoplasm</keyword>
<keyword evidence="11" id="KW-1185">Reference proteome</keyword>
<evidence type="ECO:0000256" key="6">
    <source>
        <dbReference type="ARBA" id="ARBA00023186"/>
    </source>
</evidence>
<evidence type="ECO:0000256" key="1">
    <source>
        <dbReference type="ARBA" id="ARBA00004496"/>
    </source>
</evidence>
<evidence type="ECO:0000256" key="8">
    <source>
        <dbReference type="ARBA" id="ARBA00033325"/>
    </source>
</evidence>
<dbReference type="OrthoDB" id="10248520at2759"/>
<gene>
    <name evidence="10" type="ORF">M0811_13310</name>
</gene>
<dbReference type="InterPro" id="IPR054827">
    <property type="entry name" value="thermosome_alpha"/>
</dbReference>
<dbReference type="PANTHER" id="PTHR11353">
    <property type="entry name" value="CHAPERONIN"/>
    <property type="match status" value="1"/>
</dbReference>
<dbReference type="Pfam" id="PF00118">
    <property type="entry name" value="Cpn60_TCP1"/>
    <property type="match status" value="1"/>
</dbReference>
<accession>A0A9Q0R5A4</accession>
<dbReference type="SUPFAM" id="SSF48592">
    <property type="entry name" value="GroEL equatorial domain-like"/>
    <property type="match status" value="1"/>
</dbReference>
<dbReference type="InterPro" id="IPR002194">
    <property type="entry name" value="Chaperonin_TCP-1_CS"/>
</dbReference>
<dbReference type="PRINTS" id="PR00304">
    <property type="entry name" value="TCOMPLEXTCP1"/>
</dbReference>
<dbReference type="Proteomes" id="UP001149090">
    <property type="component" value="Unassembled WGS sequence"/>
</dbReference>
<keyword evidence="5 9" id="KW-0067">ATP-binding</keyword>
<dbReference type="OMA" id="SHPQMPH"/>
<dbReference type="Gene3D" id="1.10.560.10">
    <property type="entry name" value="GroEL-like equatorial domain"/>
    <property type="match status" value="1"/>
</dbReference>
<dbReference type="InterPro" id="IPR027413">
    <property type="entry name" value="GROEL-like_equatorial_sf"/>
</dbReference>
<dbReference type="GO" id="GO:0005524">
    <property type="term" value="F:ATP binding"/>
    <property type="evidence" value="ECO:0007669"/>
    <property type="project" value="UniProtKB-KW"/>
</dbReference>
<keyword evidence="4 9" id="KW-0547">Nucleotide-binding</keyword>
<reference evidence="10" key="1">
    <citation type="submission" date="2022-10" db="EMBL/GenBank/DDBJ databases">
        <title>Novel sulphate-reducing endosymbionts in the free-living metamonad Anaeramoeba.</title>
        <authorList>
            <person name="Jerlstrom-Hultqvist J."/>
            <person name="Cepicka I."/>
            <person name="Gallot-Lavallee L."/>
            <person name="Salas-Leiva D."/>
            <person name="Curtis B.A."/>
            <person name="Zahonova K."/>
            <person name="Pipaliya S."/>
            <person name="Dacks J."/>
            <person name="Roger A.J."/>
        </authorList>
    </citation>
    <scope>NUCLEOTIDE SEQUENCE</scope>
    <source>
        <strain evidence="10">BMAN</strain>
    </source>
</reference>
<dbReference type="InterPro" id="IPR012718">
    <property type="entry name" value="Chap_CCT_epsi"/>
</dbReference>
<dbReference type="FunFam" id="3.50.7.10:FF:000003">
    <property type="entry name" value="T-complex protein 1 subunit epsilon"/>
    <property type="match status" value="1"/>
</dbReference>
<dbReference type="Gene3D" id="3.50.7.10">
    <property type="entry name" value="GroEL"/>
    <property type="match status" value="1"/>
</dbReference>
<dbReference type="FunFam" id="1.10.560.10:FF:000049">
    <property type="entry name" value="T-complex protein 1 subunitTheta, putative"/>
    <property type="match status" value="1"/>
</dbReference>
<evidence type="ECO:0000256" key="3">
    <source>
        <dbReference type="ARBA" id="ARBA00022490"/>
    </source>
</evidence>
<dbReference type="SUPFAM" id="SSF52029">
    <property type="entry name" value="GroEL apical domain-like"/>
    <property type="match status" value="1"/>
</dbReference>
<dbReference type="PROSITE" id="PS00750">
    <property type="entry name" value="TCP1_1"/>
    <property type="match status" value="1"/>
</dbReference>
<dbReference type="AlphaFoldDB" id="A0A9Q0R5A4"/>
<sequence length="536" mass="59105">MNIAFDEYGRPFIIMREQDMKERLTGPEARKANILIAVSLMNILKTSLGPKGMDKILVSPDGEITVTNDGATILDNMDITNEIEKLLVELSKGQDDEIGDGTTSVVVFAGALLEQAQKLLDKGIHPIRIADGYEHACKIAVEHLKKISSEITFDRENYETLITAAMTSVSSKVVNEFQRQLSEIAVKAVLTVADLERKDVRIDLIQVQGKTGGSLKDTQLIDGIVIDKEMSHPQMQKEVSDAKIAILSCPFEPPKPKTGYKLNIDSVEKYKKLQELEQKYFHDMVKLVKDSGANLVLCQWGFDDEANHLLYQNELPSVRWVGGVEMELIALATGGRIVPRFSELNEKKLGLAGHVKEIPLGTTNDNIIVLEKCSQKKAVCIFVRGGNKMVVDEAKRSLHDAICVTRNLIRDNKIVYGGGAPEISCSLAVSKAADEISTLEQYAIRSFADALDQIPISLAENSGLDPIETISNLKANQIKTNNPFLGVDCLGKGTENMKEQNVFDTLAGKIQQLLLATQMAKMILKIDDVILHHGQN</sequence>
<comment type="subcellular location">
    <subcellularLocation>
        <location evidence="1">Cytoplasm</location>
    </subcellularLocation>
</comment>
<protein>
    <recommendedName>
        <fullName evidence="7">T-complex protein 1 subunit epsilon</fullName>
    </recommendedName>
    <alternativeName>
        <fullName evidence="8">CCT-epsilon</fullName>
    </alternativeName>
</protein>
<evidence type="ECO:0000256" key="5">
    <source>
        <dbReference type="ARBA" id="ARBA00022840"/>
    </source>
</evidence>
<comment type="caution">
    <text evidence="10">The sequence shown here is derived from an EMBL/GenBank/DDBJ whole genome shotgun (WGS) entry which is preliminary data.</text>
</comment>
<dbReference type="NCBIfam" id="NF041083">
    <property type="entry name" value="thermosome_beta"/>
    <property type="match status" value="1"/>
</dbReference>
<dbReference type="SUPFAM" id="SSF54849">
    <property type="entry name" value="GroEL-intermediate domain like"/>
    <property type="match status" value="1"/>
</dbReference>
<dbReference type="GO" id="GO:0051082">
    <property type="term" value="F:unfolded protein binding"/>
    <property type="evidence" value="ECO:0007669"/>
    <property type="project" value="InterPro"/>
</dbReference>
<dbReference type="GO" id="GO:0005832">
    <property type="term" value="C:chaperonin-containing T-complex"/>
    <property type="evidence" value="ECO:0007669"/>
    <property type="project" value="UniProtKB-ARBA"/>
</dbReference>
<evidence type="ECO:0000313" key="11">
    <source>
        <dbReference type="Proteomes" id="UP001149090"/>
    </source>
</evidence>
<name>A0A9Q0R5A4_ANAIG</name>
<dbReference type="PROSITE" id="PS00995">
    <property type="entry name" value="TCP1_3"/>
    <property type="match status" value="1"/>
</dbReference>
<dbReference type="InterPro" id="IPR017998">
    <property type="entry name" value="Chaperone_TCP-1"/>
</dbReference>
<organism evidence="10 11">
    <name type="scientific">Anaeramoeba ignava</name>
    <name type="common">Anaerobic marine amoeba</name>
    <dbReference type="NCBI Taxonomy" id="1746090"/>
    <lineage>
        <taxon>Eukaryota</taxon>
        <taxon>Metamonada</taxon>
        <taxon>Anaeramoebidae</taxon>
        <taxon>Anaeramoeba</taxon>
    </lineage>
</organism>
<dbReference type="GO" id="GO:0140662">
    <property type="term" value="F:ATP-dependent protein folding chaperone"/>
    <property type="evidence" value="ECO:0007669"/>
    <property type="project" value="InterPro"/>
</dbReference>
<keyword evidence="6 9" id="KW-0143">Chaperone</keyword>
<dbReference type="InterPro" id="IPR027409">
    <property type="entry name" value="GroEL-like_apical_dom_sf"/>
</dbReference>
<dbReference type="NCBIfam" id="NF041082">
    <property type="entry name" value="thermosome_alpha"/>
    <property type="match status" value="1"/>
</dbReference>
<proteinExistence type="inferred from homology"/>
<dbReference type="CDD" id="cd03339">
    <property type="entry name" value="TCP1_epsilon"/>
    <property type="match status" value="1"/>
</dbReference>
<evidence type="ECO:0000256" key="2">
    <source>
        <dbReference type="ARBA" id="ARBA00008020"/>
    </source>
</evidence>
<evidence type="ECO:0000313" key="10">
    <source>
        <dbReference type="EMBL" id="KAJ5067048.1"/>
    </source>
</evidence>
<dbReference type="InterPro" id="IPR002423">
    <property type="entry name" value="Cpn60/GroEL/TCP-1"/>
</dbReference>
<dbReference type="InterPro" id="IPR027410">
    <property type="entry name" value="TCP-1-like_intermed_sf"/>
</dbReference>
<dbReference type="InterPro" id="IPR053374">
    <property type="entry name" value="TCP-1_chaperonin"/>
</dbReference>